<name>A0ACC1X3P2_MELAZ</name>
<evidence type="ECO:0000313" key="1">
    <source>
        <dbReference type="EMBL" id="KAJ4705779.1"/>
    </source>
</evidence>
<gene>
    <name evidence="1" type="ORF">OWV82_019520</name>
</gene>
<sequence length="343" mass="38673">MTISSALKTTNPLLLSNRRRQIFDRNNNVLCCSKSFNFPPISRSLSVKAKSFMNSKNWSSILTSKNDASIPPEIVEPQTSSKDGNSAVLNILKWLRIPAVVGMLSLLLTMIMYGHRSALASSVGAMGGRFFQPVLSEKSFRHNSTKFFFLIGVIRFSCAHPNQFEILSHFVGMIMLRAVHYIIDLLRRIKIVKLQVGLYVDGQDLQRDLNFTAKDTDGSKRDTAELLLRHEKHWISGYLFSNSIVEGKGAEEIFKKLSKKEWRKSDVKTLVNLDDTEINILDRQEASQLKNSTRSTYVVVTIVVAAVGMLQMPTIPKSTNRGTLIEALKVLKLFSEKSRLLVH</sequence>
<protein>
    <submittedName>
        <fullName evidence="1">Myelin-associated oligodendrocyte basic protein</fullName>
    </submittedName>
</protein>
<keyword evidence="2" id="KW-1185">Reference proteome</keyword>
<organism evidence="1 2">
    <name type="scientific">Melia azedarach</name>
    <name type="common">Chinaberry tree</name>
    <dbReference type="NCBI Taxonomy" id="155640"/>
    <lineage>
        <taxon>Eukaryota</taxon>
        <taxon>Viridiplantae</taxon>
        <taxon>Streptophyta</taxon>
        <taxon>Embryophyta</taxon>
        <taxon>Tracheophyta</taxon>
        <taxon>Spermatophyta</taxon>
        <taxon>Magnoliopsida</taxon>
        <taxon>eudicotyledons</taxon>
        <taxon>Gunneridae</taxon>
        <taxon>Pentapetalae</taxon>
        <taxon>rosids</taxon>
        <taxon>malvids</taxon>
        <taxon>Sapindales</taxon>
        <taxon>Meliaceae</taxon>
        <taxon>Melia</taxon>
    </lineage>
</organism>
<evidence type="ECO:0000313" key="2">
    <source>
        <dbReference type="Proteomes" id="UP001164539"/>
    </source>
</evidence>
<comment type="caution">
    <text evidence="1">The sequence shown here is derived from an EMBL/GenBank/DDBJ whole genome shotgun (WGS) entry which is preliminary data.</text>
</comment>
<dbReference type="EMBL" id="CM051404">
    <property type="protein sequence ID" value="KAJ4705779.1"/>
    <property type="molecule type" value="Genomic_DNA"/>
</dbReference>
<proteinExistence type="predicted"/>
<accession>A0ACC1X3P2</accession>
<reference evidence="1 2" key="1">
    <citation type="journal article" date="2023" name="Science">
        <title>Complex scaffold remodeling in plant triterpene biosynthesis.</title>
        <authorList>
            <person name="De La Pena R."/>
            <person name="Hodgson H."/>
            <person name="Liu J.C."/>
            <person name="Stephenson M.J."/>
            <person name="Martin A.C."/>
            <person name="Owen C."/>
            <person name="Harkess A."/>
            <person name="Leebens-Mack J."/>
            <person name="Jimenez L.E."/>
            <person name="Osbourn A."/>
            <person name="Sattely E.S."/>
        </authorList>
    </citation>
    <scope>NUCLEOTIDE SEQUENCE [LARGE SCALE GENOMIC DNA]</scope>
    <source>
        <strain evidence="2">cv. JPN11</strain>
        <tissue evidence="1">Leaf</tissue>
    </source>
</reference>
<dbReference type="Proteomes" id="UP001164539">
    <property type="component" value="Chromosome 11"/>
</dbReference>